<keyword evidence="1" id="KW-0472">Membrane</keyword>
<name>A0A562ZEY1_9BURK</name>
<keyword evidence="3" id="KW-1185">Reference proteome</keyword>
<feature type="transmembrane region" description="Helical" evidence="1">
    <location>
        <begin position="115"/>
        <end position="135"/>
    </location>
</feature>
<comment type="caution">
    <text evidence="2">The sequence shown here is derived from an EMBL/GenBank/DDBJ whole genome shotgun (WGS) entry which is preliminary data.</text>
</comment>
<organism evidence="2 3">
    <name type="scientific">Caenimonas sedimenti</name>
    <dbReference type="NCBI Taxonomy" id="2596921"/>
    <lineage>
        <taxon>Bacteria</taxon>
        <taxon>Pseudomonadati</taxon>
        <taxon>Pseudomonadota</taxon>
        <taxon>Betaproteobacteria</taxon>
        <taxon>Burkholderiales</taxon>
        <taxon>Comamonadaceae</taxon>
        <taxon>Caenimonas</taxon>
    </lineage>
</organism>
<accession>A0A562ZEY1</accession>
<keyword evidence="1" id="KW-0812">Transmembrane</keyword>
<keyword evidence="1" id="KW-1133">Transmembrane helix</keyword>
<gene>
    <name evidence="2" type="ORF">FN976_27250</name>
</gene>
<evidence type="ECO:0000256" key="1">
    <source>
        <dbReference type="SAM" id="Phobius"/>
    </source>
</evidence>
<feature type="transmembrane region" description="Helical" evidence="1">
    <location>
        <begin position="85"/>
        <end position="103"/>
    </location>
</feature>
<protein>
    <submittedName>
        <fullName evidence="2">Uncharacterized protein</fullName>
    </submittedName>
</protein>
<dbReference type="EMBL" id="VOBQ01000028">
    <property type="protein sequence ID" value="TWO65506.1"/>
    <property type="molecule type" value="Genomic_DNA"/>
</dbReference>
<dbReference type="RefSeq" id="WP_145896969.1">
    <property type="nucleotide sequence ID" value="NZ_VOBQ01000028.1"/>
</dbReference>
<sequence length="180" mass="19717">MKNRLGSLWLRGVFLGDLQDIRCILPWHRDTPTAMSDHPPLLHRLEELDASRKSPIGAFLGAGICILGLAVSFGDLRPAPGVAAWQIQVLGGFVFMFGLFWALHSLRMARASTAAFMVGAALFLVITHWAAFGPGERSCTSGRLRIPTSEAECRFWFGAFSIFMDAVLLLGAVALFARKK</sequence>
<feature type="transmembrane region" description="Helical" evidence="1">
    <location>
        <begin position="155"/>
        <end position="177"/>
    </location>
</feature>
<feature type="transmembrane region" description="Helical" evidence="1">
    <location>
        <begin position="54"/>
        <end position="73"/>
    </location>
</feature>
<dbReference type="Proteomes" id="UP000318199">
    <property type="component" value="Unassembled WGS sequence"/>
</dbReference>
<evidence type="ECO:0000313" key="3">
    <source>
        <dbReference type="Proteomes" id="UP000318199"/>
    </source>
</evidence>
<evidence type="ECO:0000313" key="2">
    <source>
        <dbReference type="EMBL" id="TWO65506.1"/>
    </source>
</evidence>
<reference evidence="2 3" key="1">
    <citation type="submission" date="2019-07" db="EMBL/GenBank/DDBJ databases">
        <title>Caenimonas sedimenti sp. nov., isolated from activated sludge.</title>
        <authorList>
            <person name="Xu J."/>
        </authorList>
    </citation>
    <scope>NUCLEOTIDE SEQUENCE [LARGE SCALE GENOMIC DNA]</scope>
    <source>
        <strain evidence="2 3">HX-9-20</strain>
    </source>
</reference>
<dbReference type="AlphaFoldDB" id="A0A562ZEY1"/>
<proteinExistence type="predicted"/>